<keyword evidence="1" id="KW-0805">Transcription regulation</keyword>
<comment type="caution">
    <text evidence="5">The sequence shown here is derived from an EMBL/GenBank/DDBJ whole genome shotgun (WGS) entry which is preliminary data.</text>
</comment>
<dbReference type="Pfam" id="PF13377">
    <property type="entry name" value="Peripla_BP_3"/>
    <property type="match status" value="1"/>
</dbReference>
<dbReference type="GO" id="GO:0003700">
    <property type="term" value="F:DNA-binding transcription factor activity"/>
    <property type="evidence" value="ECO:0007669"/>
    <property type="project" value="TreeGrafter"/>
</dbReference>
<dbReference type="SMART" id="SM00354">
    <property type="entry name" value="HTH_LACI"/>
    <property type="match status" value="1"/>
</dbReference>
<evidence type="ECO:0000256" key="3">
    <source>
        <dbReference type="ARBA" id="ARBA00023163"/>
    </source>
</evidence>
<proteinExistence type="predicted"/>
<evidence type="ECO:0000256" key="2">
    <source>
        <dbReference type="ARBA" id="ARBA00023125"/>
    </source>
</evidence>
<reference evidence="5 6" key="1">
    <citation type="submission" date="2018-07" db="EMBL/GenBank/DDBJ databases">
        <title>Microbacterium endoborsara sp. nov., a novel actinobacterium isolated from Borszczowia aralocaspica.</title>
        <authorList>
            <person name="An D."/>
        </authorList>
    </citation>
    <scope>NUCLEOTIDE SEQUENCE [LARGE SCALE GENOMIC DNA]</scope>
    <source>
        <strain evidence="5 6">C1.15228</strain>
    </source>
</reference>
<dbReference type="InterPro" id="IPR046335">
    <property type="entry name" value="LacI/GalR-like_sensor"/>
</dbReference>
<dbReference type="InterPro" id="IPR000843">
    <property type="entry name" value="HTH_LacI"/>
</dbReference>
<keyword evidence="2" id="KW-0238">DNA-binding</keyword>
<dbReference type="InterPro" id="IPR028082">
    <property type="entry name" value="Peripla_BP_I"/>
</dbReference>
<dbReference type="EMBL" id="QORO01000003">
    <property type="protein sequence ID" value="RCK58674.1"/>
    <property type="molecule type" value="Genomic_DNA"/>
</dbReference>
<keyword evidence="6" id="KW-1185">Reference proteome</keyword>
<dbReference type="SUPFAM" id="SSF53822">
    <property type="entry name" value="Periplasmic binding protein-like I"/>
    <property type="match status" value="1"/>
</dbReference>
<evidence type="ECO:0000313" key="5">
    <source>
        <dbReference type="EMBL" id="RCK58674.1"/>
    </source>
</evidence>
<feature type="domain" description="HTH lacI-type" evidence="4">
    <location>
        <begin position="2"/>
        <end position="56"/>
    </location>
</feature>
<sequence>MVTMQDVAQAAGVSPMTVSNVVNARPHVKPETRERVLAAIQDLGYRVNAAGRNLRTGRTGTIGFAVPEIDNQYFAHLIARVVDEAAERGLRVAIEQTGATRETEIEVVSTSRNRLYDGLLLSTAGLTDADTDLLQVDYPIVLLGESLFDAPLDHIIMPNHEGAREATEHLIARGRRKIAYLKRPDTDMDPRRAGYLEAVTAAGLEPILIEIEALDIGSSARAVGAALAQGLEFDAIAAFTDNLAVGAIRGAADAGLRVPDDLLVTGFDNVPLAALTVPSLTTIAPDHAVTAHTALEFLLERMAGSTVPPRTFTIPHTLIERESSR</sequence>
<organism evidence="5 6">
    <name type="scientific">Microbacterium sorbitolivorans</name>
    <dbReference type="NCBI Taxonomy" id="1867410"/>
    <lineage>
        <taxon>Bacteria</taxon>
        <taxon>Bacillati</taxon>
        <taxon>Actinomycetota</taxon>
        <taxon>Actinomycetes</taxon>
        <taxon>Micrococcales</taxon>
        <taxon>Microbacteriaceae</taxon>
        <taxon>Microbacterium</taxon>
    </lineage>
</organism>
<dbReference type="Proteomes" id="UP000253508">
    <property type="component" value="Unassembled WGS sequence"/>
</dbReference>
<accession>A0A367XYK5</accession>
<dbReference type="Pfam" id="PF00356">
    <property type="entry name" value="LacI"/>
    <property type="match status" value="1"/>
</dbReference>
<dbReference type="GO" id="GO:0000976">
    <property type="term" value="F:transcription cis-regulatory region binding"/>
    <property type="evidence" value="ECO:0007669"/>
    <property type="project" value="TreeGrafter"/>
</dbReference>
<evidence type="ECO:0000256" key="1">
    <source>
        <dbReference type="ARBA" id="ARBA00023015"/>
    </source>
</evidence>
<dbReference type="PANTHER" id="PTHR30146">
    <property type="entry name" value="LACI-RELATED TRANSCRIPTIONAL REPRESSOR"/>
    <property type="match status" value="1"/>
</dbReference>
<dbReference type="AlphaFoldDB" id="A0A367XYK5"/>
<evidence type="ECO:0000313" key="6">
    <source>
        <dbReference type="Proteomes" id="UP000253508"/>
    </source>
</evidence>
<dbReference type="PROSITE" id="PS00356">
    <property type="entry name" value="HTH_LACI_1"/>
    <property type="match status" value="1"/>
</dbReference>
<keyword evidence="3" id="KW-0804">Transcription</keyword>
<dbReference type="PANTHER" id="PTHR30146:SF109">
    <property type="entry name" value="HTH-TYPE TRANSCRIPTIONAL REGULATOR GALS"/>
    <property type="match status" value="1"/>
</dbReference>
<dbReference type="Gene3D" id="3.40.50.2300">
    <property type="match status" value="2"/>
</dbReference>
<dbReference type="OrthoDB" id="2854648at2"/>
<dbReference type="Gene3D" id="1.10.260.40">
    <property type="entry name" value="lambda repressor-like DNA-binding domains"/>
    <property type="match status" value="1"/>
</dbReference>
<dbReference type="CDD" id="cd06267">
    <property type="entry name" value="PBP1_LacI_sugar_binding-like"/>
    <property type="match status" value="1"/>
</dbReference>
<protein>
    <submittedName>
        <fullName evidence="5">LacI family transcriptional regulator</fullName>
    </submittedName>
</protein>
<evidence type="ECO:0000259" key="4">
    <source>
        <dbReference type="PROSITE" id="PS50932"/>
    </source>
</evidence>
<dbReference type="PROSITE" id="PS50932">
    <property type="entry name" value="HTH_LACI_2"/>
    <property type="match status" value="1"/>
</dbReference>
<dbReference type="InterPro" id="IPR010982">
    <property type="entry name" value="Lambda_DNA-bd_dom_sf"/>
</dbReference>
<name>A0A367XYK5_9MICO</name>
<gene>
    <name evidence="5" type="ORF">DTO57_11025</name>
</gene>
<dbReference type="SUPFAM" id="SSF47413">
    <property type="entry name" value="lambda repressor-like DNA-binding domains"/>
    <property type="match status" value="1"/>
</dbReference>
<dbReference type="CDD" id="cd01392">
    <property type="entry name" value="HTH_LacI"/>
    <property type="match status" value="1"/>
</dbReference>